<dbReference type="EMBL" id="KV749970">
    <property type="protein sequence ID" value="OCL06840.1"/>
    <property type="molecule type" value="Genomic_DNA"/>
</dbReference>
<dbReference type="GO" id="GO:0003723">
    <property type="term" value="F:RNA binding"/>
    <property type="evidence" value="ECO:0007669"/>
    <property type="project" value="TreeGrafter"/>
</dbReference>
<dbReference type="Pfam" id="PF10307">
    <property type="entry name" value="HAD_SAK_1"/>
    <property type="match status" value="1"/>
</dbReference>
<dbReference type="GO" id="GO:0000494">
    <property type="term" value="P:box C/D sno(s)RNA 3'-end processing"/>
    <property type="evidence" value="ECO:0007669"/>
    <property type="project" value="TreeGrafter"/>
</dbReference>
<feature type="domain" description="Swiss Army Knife RNA repair protein HAD" evidence="1">
    <location>
        <begin position="74"/>
        <end position="279"/>
    </location>
</feature>
<dbReference type="GO" id="GO:0031428">
    <property type="term" value="C:box C/D methylation guide snoRNP complex"/>
    <property type="evidence" value="ECO:0007669"/>
    <property type="project" value="TreeGrafter"/>
</dbReference>
<name>A0A8E2EY72_9PEZI</name>
<organism evidence="2 3">
    <name type="scientific">Glonium stellatum</name>
    <dbReference type="NCBI Taxonomy" id="574774"/>
    <lineage>
        <taxon>Eukaryota</taxon>
        <taxon>Fungi</taxon>
        <taxon>Dikarya</taxon>
        <taxon>Ascomycota</taxon>
        <taxon>Pezizomycotina</taxon>
        <taxon>Dothideomycetes</taxon>
        <taxon>Pleosporomycetidae</taxon>
        <taxon>Gloniales</taxon>
        <taxon>Gloniaceae</taxon>
        <taxon>Glonium</taxon>
    </lineage>
</organism>
<reference evidence="2 3" key="1">
    <citation type="journal article" date="2016" name="Nat. Commun.">
        <title>Ectomycorrhizal ecology is imprinted in the genome of the dominant symbiotic fungus Cenococcum geophilum.</title>
        <authorList>
            <consortium name="DOE Joint Genome Institute"/>
            <person name="Peter M."/>
            <person name="Kohler A."/>
            <person name="Ohm R.A."/>
            <person name="Kuo A."/>
            <person name="Krutzmann J."/>
            <person name="Morin E."/>
            <person name="Arend M."/>
            <person name="Barry K.W."/>
            <person name="Binder M."/>
            <person name="Choi C."/>
            <person name="Clum A."/>
            <person name="Copeland A."/>
            <person name="Grisel N."/>
            <person name="Haridas S."/>
            <person name="Kipfer T."/>
            <person name="LaButti K."/>
            <person name="Lindquist E."/>
            <person name="Lipzen A."/>
            <person name="Maire R."/>
            <person name="Meier B."/>
            <person name="Mihaltcheva S."/>
            <person name="Molinier V."/>
            <person name="Murat C."/>
            <person name="Poggeler S."/>
            <person name="Quandt C.A."/>
            <person name="Sperisen C."/>
            <person name="Tritt A."/>
            <person name="Tisserant E."/>
            <person name="Crous P.W."/>
            <person name="Henrissat B."/>
            <person name="Nehls U."/>
            <person name="Egli S."/>
            <person name="Spatafora J.W."/>
            <person name="Grigoriev I.V."/>
            <person name="Martin F.M."/>
        </authorList>
    </citation>
    <scope>NUCLEOTIDE SEQUENCE [LARGE SCALE GENOMIC DNA]</scope>
    <source>
        <strain evidence="2 3">CBS 207.34</strain>
    </source>
</reference>
<evidence type="ECO:0000313" key="2">
    <source>
        <dbReference type="EMBL" id="OCL06840.1"/>
    </source>
</evidence>
<dbReference type="GO" id="GO:0008649">
    <property type="term" value="F:rRNA methyltransferase activity"/>
    <property type="evidence" value="ECO:0007669"/>
    <property type="project" value="TreeGrafter"/>
</dbReference>
<dbReference type="Proteomes" id="UP000250140">
    <property type="component" value="Unassembled WGS sequence"/>
</dbReference>
<dbReference type="PANTHER" id="PTHR10335">
    <property type="entry name" value="RRNA 2-O-METHYLTRANSFERASE FIBRILLARIN"/>
    <property type="match status" value="1"/>
</dbReference>
<keyword evidence="3" id="KW-1185">Reference proteome</keyword>
<proteinExistence type="predicted"/>
<accession>A0A8E2EY72</accession>
<evidence type="ECO:0000259" key="1">
    <source>
        <dbReference type="Pfam" id="PF10307"/>
    </source>
</evidence>
<sequence>MLSYFSRRLPILSQSRRMLGSGPIGVSSGASNGRSVTHTVTALKRWSCDDKDLPSVSQIKAIHIYDFDNTLFASPLPNKQIWNSPTIGQLASPDMFINGGWWHDAAILASTGEGVEKEEPRGWEGWWNEQIVSLVELTMQQKDALSVLLTGRSESGFGELIKRIVRSRKLDFHMICLKPAVGPANQKFSSTMAFKQELLKDIVYTYKDADEIRVYEDRVKHTKGFRDFFFAFNKALMSADSPTSRKPITAEVIQVAENATNLDPVSEVAEVQRMINTHNLAVKNGNAPPGVPPYQIKRTVFYTGYMIPPPMTDKLVTLVNLPPNTPEGEVRFLANSILITPKPCPRSILDKVGGIGKKVIWRVTGTSVFENRLWAARVEPVPPTQKYYSENPTPTVVLALRRGAKPADAVRIQNWHPVPDDKAFEFETVVGEKVLLRVEEEQANESEWESFFPNKNHKRMHPREEEYISLNGAGPQSQSWRRKPTSWSRRPERLVPRRQRRERWIFSWRWWRWRKGPWKRPWAVQELGRRWREESWQWVPQL</sequence>
<gene>
    <name evidence="2" type="ORF">AOQ84DRAFT_320839</name>
</gene>
<dbReference type="GO" id="GO:0032040">
    <property type="term" value="C:small-subunit processome"/>
    <property type="evidence" value="ECO:0007669"/>
    <property type="project" value="TreeGrafter"/>
</dbReference>
<dbReference type="InterPro" id="IPR018812">
    <property type="entry name" value="SAK_HAD"/>
</dbReference>
<dbReference type="GO" id="GO:1990259">
    <property type="term" value="F:histone H2AQ104 methyltransferase activity"/>
    <property type="evidence" value="ECO:0007669"/>
    <property type="project" value="TreeGrafter"/>
</dbReference>
<dbReference type="PANTHER" id="PTHR10335:SF23">
    <property type="entry name" value="OB FOLD-CONTAINING PROTEIN, NUCLEIC ACID BINDING"/>
    <property type="match status" value="1"/>
</dbReference>
<dbReference type="OrthoDB" id="5596992at2759"/>
<dbReference type="AlphaFoldDB" id="A0A8E2EY72"/>
<evidence type="ECO:0000313" key="3">
    <source>
        <dbReference type="Proteomes" id="UP000250140"/>
    </source>
</evidence>
<protein>
    <recommendedName>
        <fullName evidence="1">Swiss Army Knife RNA repair protein HAD domain-containing protein</fullName>
    </recommendedName>
</protein>